<dbReference type="AlphaFoldDB" id="A0A9W8LQM3"/>
<protein>
    <recommendedName>
        <fullName evidence="1">Fungal-type protein kinase domain-containing protein</fullName>
    </recommendedName>
</protein>
<dbReference type="Proteomes" id="UP001140094">
    <property type="component" value="Unassembled WGS sequence"/>
</dbReference>
<feature type="non-terminal residue" evidence="2">
    <location>
        <position position="310"/>
    </location>
</feature>
<dbReference type="PANTHER" id="PTHR38248">
    <property type="entry name" value="FUNK1 6"/>
    <property type="match status" value="1"/>
</dbReference>
<name>A0A9W8LQM3_9FUNG</name>
<proteinExistence type="predicted"/>
<evidence type="ECO:0000313" key="3">
    <source>
        <dbReference type="Proteomes" id="UP001140094"/>
    </source>
</evidence>
<evidence type="ECO:0000313" key="2">
    <source>
        <dbReference type="EMBL" id="KAJ2790594.1"/>
    </source>
</evidence>
<sequence>MLSALIVYVALHLRSRHKKETQAGAQSRSPTRRIAASESVIKRLLLPHGKGDFTPSGVDEDMRFDGALVTCPASHKVDLQEDIHCRDVFAIIEAKKSAALQKDAVKQAIRYNRSVYSSQPNRRFVWSLTVCATRVCACLLLHDTVLVSKRMDIATASGRRQLIQLLVNWSMCDQLQLGYDPTIRYILDKRIWIIDCFDDPADTEQQRHALTNSLPTHYRVSEFLFRANSVEGRHTRCFLSVQCDEDGEDIGSGIVVIKDAWAATQHPPEQDERSEIRILRSITEKLSIAPGIDHLYPKIKHGGHVRFKVN</sequence>
<dbReference type="InterPro" id="IPR040976">
    <property type="entry name" value="Pkinase_fungal"/>
</dbReference>
<dbReference type="PANTHER" id="PTHR38248:SF2">
    <property type="entry name" value="FUNK1 11"/>
    <property type="match status" value="1"/>
</dbReference>
<keyword evidence="3" id="KW-1185">Reference proteome</keyword>
<feature type="domain" description="Fungal-type protein kinase" evidence="1">
    <location>
        <begin position="75"/>
        <end position="271"/>
    </location>
</feature>
<dbReference type="OrthoDB" id="5584477at2759"/>
<dbReference type="EMBL" id="JANBUO010003501">
    <property type="protein sequence ID" value="KAJ2790594.1"/>
    <property type="molecule type" value="Genomic_DNA"/>
</dbReference>
<dbReference type="Pfam" id="PF17667">
    <property type="entry name" value="Pkinase_fungal"/>
    <property type="match status" value="1"/>
</dbReference>
<accession>A0A9W8LQM3</accession>
<comment type="caution">
    <text evidence="2">The sequence shown here is derived from an EMBL/GenBank/DDBJ whole genome shotgun (WGS) entry which is preliminary data.</text>
</comment>
<evidence type="ECO:0000259" key="1">
    <source>
        <dbReference type="Pfam" id="PF17667"/>
    </source>
</evidence>
<gene>
    <name evidence="2" type="ORF">H4R20_006989</name>
</gene>
<organism evidence="2 3">
    <name type="scientific">Coemansia guatemalensis</name>
    <dbReference type="NCBI Taxonomy" id="2761395"/>
    <lineage>
        <taxon>Eukaryota</taxon>
        <taxon>Fungi</taxon>
        <taxon>Fungi incertae sedis</taxon>
        <taxon>Zoopagomycota</taxon>
        <taxon>Kickxellomycotina</taxon>
        <taxon>Kickxellomycetes</taxon>
        <taxon>Kickxellales</taxon>
        <taxon>Kickxellaceae</taxon>
        <taxon>Coemansia</taxon>
    </lineage>
</organism>
<reference evidence="2" key="1">
    <citation type="submission" date="2022-07" db="EMBL/GenBank/DDBJ databases">
        <title>Phylogenomic reconstructions and comparative analyses of Kickxellomycotina fungi.</title>
        <authorList>
            <person name="Reynolds N.K."/>
            <person name="Stajich J.E."/>
            <person name="Barry K."/>
            <person name="Grigoriev I.V."/>
            <person name="Crous P."/>
            <person name="Smith M.E."/>
        </authorList>
    </citation>
    <scope>NUCLEOTIDE SEQUENCE</scope>
    <source>
        <strain evidence="2">NRRL 1565</strain>
    </source>
</reference>